<keyword evidence="3 5" id="KW-0687">Ribonucleoprotein</keyword>
<dbReference type="InterPro" id="IPR005706">
    <property type="entry name" value="Ribosomal_uS2_bac/mit/plastid"/>
</dbReference>
<dbReference type="CDD" id="cd01425">
    <property type="entry name" value="RPS2"/>
    <property type="match status" value="1"/>
</dbReference>
<dbReference type="PANTHER" id="PTHR12534:SF0">
    <property type="entry name" value="SMALL RIBOSOMAL SUBUNIT PROTEIN US2M"/>
    <property type="match status" value="1"/>
</dbReference>
<dbReference type="SUPFAM" id="SSF52313">
    <property type="entry name" value="Ribosomal protein S2"/>
    <property type="match status" value="1"/>
</dbReference>
<dbReference type="GO" id="GO:0006412">
    <property type="term" value="P:translation"/>
    <property type="evidence" value="ECO:0007669"/>
    <property type="project" value="UniProtKB-UniRule"/>
</dbReference>
<dbReference type="HAMAP" id="MF_00291_B">
    <property type="entry name" value="Ribosomal_uS2_B"/>
    <property type="match status" value="1"/>
</dbReference>
<dbReference type="Pfam" id="PF00318">
    <property type="entry name" value="Ribosomal_S2"/>
    <property type="match status" value="1"/>
</dbReference>
<dbReference type="AlphaFoldDB" id="A0A1G2FF75"/>
<keyword evidence="2 5" id="KW-0689">Ribosomal protein</keyword>
<comment type="caution">
    <text evidence="6">The sequence shown here is derived from an EMBL/GenBank/DDBJ whole genome shotgun (WGS) entry which is preliminary data.</text>
</comment>
<dbReference type="GO" id="GO:0003735">
    <property type="term" value="F:structural constituent of ribosome"/>
    <property type="evidence" value="ECO:0007669"/>
    <property type="project" value="InterPro"/>
</dbReference>
<gene>
    <name evidence="5" type="primary">rpsB</name>
    <name evidence="6" type="ORF">A3J64_00355</name>
</gene>
<reference evidence="6 7" key="1">
    <citation type="journal article" date="2016" name="Nat. Commun.">
        <title>Thousands of microbial genomes shed light on interconnected biogeochemical processes in an aquifer system.</title>
        <authorList>
            <person name="Anantharaman K."/>
            <person name="Brown C.T."/>
            <person name="Hug L.A."/>
            <person name="Sharon I."/>
            <person name="Castelle C.J."/>
            <person name="Probst A.J."/>
            <person name="Thomas B.C."/>
            <person name="Singh A."/>
            <person name="Wilkins M.J."/>
            <person name="Karaoz U."/>
            <person name="Brodie E.L."/>
            <person name="Williams K.H."/>
            <person name="Hubbard S.S."/>
            <person name="Banfield J.F."/>
        </authorList>
    </citation>
    <scope>NUCLEOTIDE SEQUENCE [LARGE SCALE GENOMIC DNA]</scope>
</reference>
<dbReference type="PROSITE" id="PS00962">
    <property type="entry name" value="RIBOSOMAL_S2_1"/>
    <property type="match status" value="1"/>
</dbReference>
<evidence type="ECO:0000256" key="4">
    <source>
        <dbReference type="ARBA" id="ARBA00035256"/>
    </source>
</evidence>
<comment type="similarity">
    <text evidence="1 5">Belongs to the universal ribosomal protein uS2 family.</text>
</comment>
<dbReference type="InterPro" id="IPR023591">
    <property type="entry name" value="Ribosomal_uS2_flav_dom_sf"/>
</dbReference>
<dbReference type="PRINTS" id="PR00395">
    <property type="entry name" value="RIBOSOMALS2"/>
</dbReference>
<sequence length="222" mass="25240">MEIPTLEEMMKAGVHFGHRTSRWNPKMEPYIFTTRNNVHIIDLEKTYEKLKEALEFLKELKDKKGIALFVGTKISAKKIVEEAAKECGMPYVNERWLGGTLTNFNVISKRLEYFRNLEKKQKSGELEKYTKKERHEFGIELRKSNHTFGGIKEMVKLPDVLFIVDIREDYLAAKEAKMKGIPSVGLCDTNTDPTSVNFPIPSNDDASSALKLMVGAVAGVLK</sequence>
<evidence type="ECO:0000313" key="6">
    <source>
        <dbReference type="EMBL" id="OGZ36258.1"/>
    </source>
</evidence>
<evidence type="ECO:0000313" key="7">
    <source>
        <dbReference type="Proteomes" id="UP000177061"/>
    </source>
</evidence>
<dbReference type="PANTHER" id="PTHR12534">
    <property type="entry name" value="30S RIBOSOMAL PROTEIN S2 PROKARYOTIC AND ORGANELLAR"/>
    <property type="match status" value="1"/>
</dbReference>
<proteinExistence type="inferred from homology"/>
<evidence type="ECO:0000256" key="5">
    <source>
        <dbReference type="HAMAP-Rule" id="MF_00291"/>
    </source>
</evidence>
<protein>
    <recommendedName>
        <fullName evidence="4 5">Small ribosomal subunit protein uS2</fullName>
    </recommendedName>
</protein>
<accession>A0A1G2FF75</accession>
<dbReference type="STRING" id="1801997.A3J64_00355"/>
<dbReference type="InterPro" id="IPR018130">
    <property type="entry name" value="Ribosomal_uS2_CS"/>
</dbReference>
<dbReference type="GO" id="GO:0022627">
    <property type="term" value="C:cytosolic small ribosomal subunit"/>
    <property type="evidence" value="ECO:0007669"/>
    <property type="project" value="TreeGrafter"/>
</dbReference>
<dbReference type="Gene3D" id="3.40.50.10490">
    <property type="entry name" value="Glucose-6-phosphate isomerase like protein, domain 1"/>
    <property type="match status" value="1"/>
</dbReference>
<dbReference type="NCBIfam" id="TIGR01011">
    <property type="entry name" value="rpsB_bact"/>
    <property type="match status" value="1"/>
</dbReference>
<organism evidence="6 7">
    <name type="scientific">Candidatus Portnoybacteria bacterium RIFCSPHIGHO2_12_FULL_38_9</name>
    <dbReference type="NCBI Taxonomy" id="1801997"/>
    <lineage>
        <taxon>Bacteria</taxon>
        <taxon>Candidatus Portnoyibacteriota</taxon>
    </lineage>
</organism>
<name>A0A1G2FF75_9BACT</name>
<dbReference type="Gene3D" id="1.10.287.610">
    <property type="entry name" value="Helix hairpin bin"/>
    <property type="match status" value="1"/>
</dbReference>
<evidence type="ECO:0000256" key="3">
    <source>
        <dbReference type="ARBA" id="ARBA00023274"/>
    </source>
</evidence>
<dbReference type="Proteomes" id="UP000177061">
    <property type="component" value="Unassembled WGS sequence"/>
</dbReference>
<evidence type="ECO:0000256" key="2">
    <source>
        <dbReference type="ARBA" id="ARBA00022980"/>
    </source>
</evidence>
<dbReference type="EMBL" id="MHNB01000029">
    <property type="protein sequence ID" value="OGZ36258.1"/>
    <property type="molecule type" value="Genomic_DNA"/>
</dbReference>
<evidence type="ECO:0000256" key="1">
    <source>
        <dbReference type="ARBA" id="ARBA00006242"/>
    </source>
</evidence>
<dbReference type="InterPro" id="IPR001865">
    <property type="entry name" value="Ribosomal_uS2"/>
</dbReference>